<comment type="caution">
    <text evidence="2">The sequence shown here is derived from an EMBL/GenBank/DDBJ whole genome shotgun (WGS) entry which is preliminary data.</text>
</comment>
<sequence>MASMYAAQPLNTGRLRIGSTLIISVLILGLLLWNHFHGGVPSHHILQQKDLPSISNWWGAIVLPALTWILVGRTIARIEKRGALSWPGHKAVLVKPMLLFISGLTLGVLIAIAFTFNYTPFLDNIPYLILLLSLVVPIFFSEFILGFIIGMTYTFGVILPMVFILVLAAIGFAVYTFIRPLLIKFLKLFDKHPSTTPGS</sequence>
<keyword evidence="1" id="KW-1133">Transmembrane helix</keyword>
<feature type="transmembrane region" description="Helical" evidence="1">
    <location>
        <begin position="125"/>
        <end position="150"/>
    </location>
</feature>
<feature type="transmembrane region" description="Helical" evidence="1">
    <location>
        <begin position="157"/>
        <end position="178"/>
    </location>
</feature>
<evidence type="ECO:0000256" key="1">
    <source>
        <dbReference type="SAM" id="Phobius"/>
    </source>
</evidence>
<protein>
    <submittedName>
        <fullName evidence="2">Uncharacterized protein</fullName>
    </submittedName>
</protein>
<proteinExistence type="predicted"/>
<feature type="transmembrane region" description="Helical" evidence="1">
    <location>
        <begin position="97"/>
        <end position="119"/>
    </location>
</feature>
<keyword evidence="1" id="KW-0472">Membrane</keyword>
<feature type="transmembrane region" description="Helical" evidence="1">
    <location>
        <begin position="56"/>
        <end position="76"/>
    </location>
</feature>
<evidence type="ECO:0000313" key="3">
    <source>
        <dbReference type="Proteomes" id="UP001501153"/>
    </source>
</evidence>
<name>A0ABP8IBH1_9BACT</name>
<evidence type="ECO:0000313" key="2">
    <source>
        <dbReference type="EMBL" id="GAA4355218.1"/>
    </source>
</evidence>
<keyword evidence="1" id="KW-0812">Transmembrane</keyword>
<dbReference type="Proteomes" id="UP001501153">
    <property type="component" value="Unassembled WGS sequence"/>
</dbReference>
<keyword evidence="3" id="KW-1185">Reference proteome</keyword>
<gene>
    <name evidence="2" type="ORF">GCM10023185_17840</name>
</gene>
<dbReference type="EMBL" id="BAABGZ010000018">
    <property type="protein sequence ID" value="GAA4355218.1"/>
    <property type="molecule type" value="Genomic_DNA"/>
</dbReference>
<organism evidence="2 3">
    <name type="scientific">Hymenobacter saemangeumensis</name>
    <dbReference type="NCBI Taxonomy" id="1084522"/>
    <lineage>
        <taxon>Bacteria</taxon>
        <taxon>Pseudomonadati</taxon>
        <taxon>Bacteroidota</taxon>
        <taxon>Cytophagia</taxon>
        <taxon>Cytophagales</taxon>
        <taxon>Hymenobacteraceae</taxon>
        <taxon>Hymenobacter</taxon>
    </lineage>
</organism>
<reference evidence="3" key="1">
    <citation type="journal article" date="2019" name="Int. J. Syst. Evol. Microbiol.">
        <title>The Global Catalogue of Microorganisms (GCM) 10K type strain sequencing project: providing services to taxonomists for standard genome sequencing and annotation.</title>
        <authorList>
            <consortium name="The Broad Institute Genomics Platform"/>
            <consortium name="The Broad Institute Genome Sequencing Center for Infectious Disease"/>
            <person name="Wu L."/>
            <person name="Ma J."/>
        </authorList>
    </citation>
    <scope>NUCLEOTIDE SEQUENCE [LARGE SCALE GENOMIC DNA]</scope>
    <source>
        <strain evidence="3">JCM 17923</strain>
    </source>
</reference>
<feature type="transmembrane region" description="Helical" evidence="1">
    <location>
        <begin position="15"/>
        <end position="36"/>
    </location>
</feature>
<accession>A0ABP8IBH1</accession>